<evidence type="ECO:0000313" key="2">
    <source>
        <dbReference type="Proteomes" id="UP000662088"/>
    </source>
</evidence>
<dbReference type="Gene3D" id="3.40.50.150">
    <property type="entry name" value="Vaccinia Virus protein VP39"/>
    <property type="match status" value="1"/>
</dbReference>
<dbReference type="InterPro" id="IPR029063">
    <property type="entry name" value="SAM-dependent_MTases_sf"/>
</dbReference>
<name>A0A8I0ABE7_9CLOT</name>
<comment type="caution">
    <text evidence="1">The sequence shown here is derived from an EMBL/GenBank/DDBJ whole genome shotgun (WGS) entry which is preliminary data.</text>
</comment>
<dbReference type="Proteomes" id="UP000662088">
    <property type="component" value="Unassembled WGS sequence"/>
</dbReference>
<dbReference type="AlphaFoldDB" id="A0A8I0ABE7"/>
<accession>A0A8I0ABE7</accession>
<dbReference type="SUPFAM" id="SSF53335">
    <property type="entry name" value="S-adenosyl-L-methionine-dependent methyltransferases"/>
    <property type="match status" value="1"/>
</dbReference>
<sequence length="249" mass="28844">MKPFNDSYVLEKIDEYSKKISPAKVGSYEIKAIDGLKGIIQGYLYAKEGEVNKPILELHGPEHIWMRLTPLEVEGAYFSIKRAHGKVGVVGLGLGYTVWEMAKKENVSEVTVYEISQEVIDLYNKNFADNPKIKIIQGDAYTAEKDKFDFFYADIYEYKLTSQVVDDYEKFNRLHEIEEYAFFGMEHFLLSCKYEEIVWVYIPESWMEMSKDAYRALGEAGYLSYYTALDEELVSQVLAKFKPVLEELS</sequence>
<proteinExistence type="predicted"/>
<organism evidence="1 2">
    <name type="scientific">Clostridium lentum</name>
    <dbReference type="NCBI Taxonomy" id="2763037"/>
    <lineage>
        <taxon>Bacteria</taxon>
        <taxon>Bacillati</taxon>
        <taxon>Bacillota</taxon>
        <taxon>Clostridia</taxon>
        <taxon>Eubacteriales</taxon>
        <taxon>Clostridiaceae</taxon>
        <taxon>Clostridium</taxon>
    </lineage>
</organism>
<protein>
    <submittedName>
        <fullName evidence="1">Uncharacterized protein</fullName>
    </submittedName>
</protein>
<dbReference type="EMBL" id="JACOOQ010000001">
    <property type="protein sequence ID" value="MBC5639052.1"/>
    <property type="molecule type" value="Genomic_DNA"/>
</dbReference>
<dbReference type="RefSeq" id="WP_186834515.1">
    <property type="nucleotide sequence ID" value="NZ_JACOOQ010000001.1"/>
</dbReference>
<evidence type="ECO:0000313" key="1">
    <source>
        <dbReference type="EMBL" id="MBC5639052.1"/>
    </source>
</evidence>
<keyword evidence="2" id="KW-1185">Reference proteome</keyword>
<gene>
    <name evidence="1" type="ORF">H8R92_01130</name>
</gene>
<reference evidence="1" key="1">
    <citation type="submission" date="2020-08" db="EMBL/GenBank/DDBJ databases">
        <title>Genome public.</title>
        <authorList>
            <person name="Liu C."/>
            <person name="Sun Q."/>
        </authorList>
    </citation>
    <scope>NUCLEOTIDE SEQUENCE</scope>
    <source>
        <strain evidence="1">NSJ-42</strain>
    </source>
</reference>